<feature type="binding site" evidence="8">
    <location>
        <position position="276"/>
    </location>
    <ligand>
        <name>Mn(2+)</name>
        <dbReference type="ChEBI" id="CHEBI:29035"/>
        <label>1</label>
    </ligand>
</feature>
<dbReference type="SUPFAM" id="SSF53187">
    <property type="entry name" value="Zn-dependent exopeptidases"/>
    <property type="match status" value="1"/>
</dbReference>
<dbReference type="Pfam" id="PF00883">
    <property type="entry name" value="Peptidase_M17"/>
    <property type="match status" value="1"/>
</dbReference>
<dbReference type="GO" id="GO:0070006">
    <property type="term" value="F:metalloaminopeptidase activity"/>
    <property type="evidence" value="ECO:0007669"/>
    <property type="project" value="InterPro"/>
</dbReference>
<dbReference type="InterPro" id="IPR043472">
    <property type="entry name" value="Macro_dom-like"/>
</dbReference>
<dbReference type="PANTHER" id="PTHR11963:SF23">
    <property type="entry name" value="CYTOSOL AMINOPEPTIDASE"/>
    <property type="match status" value="1"/>
</dbReference>
<evidence type="ECO:0000256" key="5">
    <source>
        <dbReference type="ARBA" id="ARBA00022670"/>
    </source>
</evidence>
<reference evidence="11" key="1">
    <citation type="submission" date="2019-09" db="EMBL/GenBank/DDBJ databases">
        <title>Antimicrobial potential of Antarctic Bacteria.</title>
        <authorList>
            <person name="Benaud N."/>
            <person name="Edwards R.J."/>
            <person name="Ferrari B.C."/>
        </authorList>
    </citation>
    <scope>NUCLEOTIDE SEQUENCE [LARGE SCALE GENOMIC DNA]</scope>
    <source>
        <strain evidence="11">INR9</strain>
    </source>
</reference>
<feature type="active site" evidence="8">
    <location>
        <position position="283"/>
    </location>
</feature>
<comment type="function">
    <text evidence="7 8">Presumably involved in the processing and regular turnover of intracellular proteins. Catalyzes the removal of unsubstituted N-terminal amino acids from various peptides.</text>
</comment>
<evidence type="ECO:0000259" key="9">
    <source>
        <dbReference type="PROSITE" id="PS00631"/>
    </source>
</evidence>
<keyword evidence="8" id="KW-0464">Manganese</keyword>
<dbReference type="NCBIfam" id="NF002073">
    <property type="entry name" value="PRK00913.1-2"/>
    <property type="match status" value="1"/>
</dbReference>
<sequence length="504" mass="51950">MESAVRRLIPSSFTPVPSYRPEHAVGFEAVTSFAPGLDAIGIAVGTDGPVDPDLGLDRGALERAGFEGKAGQTLLVPTEAASLLYAVGSGDSGELTADVLRDIAATFARAAASSAAIGLRLPTTGAVPPERVGQVVAEGALLGRYRYSELKSAPAVTELTRVEVLVDEAPSSAVADGLPAGAITARGAAIARDLANTPPGHLTATDFGELALELAADFGLDVEVFDRQQLVELGCGGLLGVNAGSAEEPRMIRLRYAPSGESTGHLALVGKGIMYDSGGISLKPSDPMHLLMKMDMGGAAAIFGALSSLQDLGCTTTVTAFLMCTDNMPSGSAYKLGDVLTARGGTTVEVKNTDAEGRLVLMDGLVLATEEQPDAVVDIATLTGGALMALGPARAALFATDQGLADAIVAASRSTDEKVWQLPLETAYRKLLDSDIADIANVGGPYAGATTAALFLREFVGETPWAHLDIAGTMHADSDDAWRAKGATGYGARLLAELALRFRR</sequence>
<dbReference type="GO" id="GO:0005737">
    <property type="term" value="C:cytoplasm"/>
    <property type="evidence" value="ECO:0007669"/>
    <property type="project" value="UniProtKB-SubCell"/>
</dbReference>
<evidence type="ECO:0000256" key="7">
    <source>
        <dbReference type="ARBA" id="ARBA00049972"/>
    </source>
</evidence>
<dbReference type="Proteomes" id="UP000515511">
    <property type="component" value="Chromosome"/>
</dbReference>
<dbReference type="EC" id="3.4.11.1" evidence="8"/>
<feature type="binding site" evidence="8">
    <location>
        <position position="271"/>
    </location>
    <ligand>
        <name>Mn(2+)</name>
        <dbReference type="ChEBI" id="CHEBI:29035"/>
        <label>2</label>
    </ligand>
</feature>
<keyword evidence="6 8" id="KW-0378">Hydrolase</keyword>
<dbReference type="Pfam" id="PF02789">
    <property type="entry name" value="Peptidase_M17_N"/>
    <property type="match status" value="1"/>
</dbReference>
<keyword evidence="4 8" id="KW-0031">Aminopeptidase</keyword>
<feature type="active site" evidence="8">
    <location>
        <position position="358"/>
    </location>
</feature>
<comment type="cofactor">
    <cofactor evidence="8">
        <name>Mn(2+)</name>
        <dbReference type="ChEBI" id="CHEBI:29035"/>
    </cofactor>
    <text evidence="8">Binds 2 manganese ions per subunit.</text>
</comment>
<dbReference type="KEGG" id="lse:F1C12_01540"/>
<keyword evidence="8" id="KW-0963">Cytoplasm</keyword>
<dbReference type="InterPro" id="IPR023042">
    <property type="entry name" value="Peptidase_M17_leu_NH2_pept"/>
</dbReference>
<comment type="subcellular location">
    <subcellularLocation>
        <location evidence="8">Cytoplasm</location>
    </subcellularLocation>
</comment>
<dbReference type="RefSeq" id="WP_185277126.1">
    <property type="nucleotide sequence ID" value="NZ_CP043641.1"/>
</dbReference>
<comment type="catalytic activity">
    <reaction evidence="2 8">
        <text>Release of an N-terminal amino acid, preferentially leucine, but not glutamic or aspartic acids.</text>
        <dbReference type="EC" id="3.4.11.10"/>
    </reaction>
</comment>
<evidence type="ECO:0000313" key="10">
    <source>
        <dbReference type="EMBL" id="QNE33954.1"/>
    </source>
</evidence>
<accession>A0A7G6Y639</accession>
<dbReference type="SUPFAM" id="SSF52949">
    <property type="entry name" value="Macro domain-like"/>
    <property type="match status" value="1"/>
</dbReference>
<dbReference type="Gene3D" id="3.40.630.10">
    <property type="entry name" value="Zn peptidases"/>
    <property type="match status" value="1"/>
</dbReference>
<proteinExistence type="inferred from homology"/>
<dbReference type="CDD" id="cd00433">
    <property type="entry name" value="Peptidase_M17"/>
    <property type="match status" value="1"/>
</dbReference>
<evidence type="ECO:0000256" key="6">
    <source>
        <dbReference type="ARBA" id="ARBA00022801"/>
    </source>
</evidence>
<gene>
    <name evidence="8" type="primary">pepA</name>
    <name evidence="10" type="ORF">F1C12_01540</name>
</gene>
<evidence type="ECO:0000256" key="8">
    <source>
        <dbReference type="HAMAP-Rule" id="MF_00181"/>
    </source>
</evidence>
<feature type="binding site" evidence="8">
    <location>
        <position position="356"/>
    </location>
    <ligand>
        <name>Mn(2+)</name>
        <dbReference type="ChEBI" id="CHEBI:29035"/>
        <label>1</label>
    </ligand>
</feature>
<dbReference type="InterPro" id="IPR008283">
    <property type="entry name" value="Peptidase_M17_N"/>
</dbReference>
<keyword evidence="8" id="KW-0479">Metal-binding</keyword>
<dbReference type="GO" id="GO:0006508">
    <property type="term" value="P:proteolysis"/>
    <property type="evidence" value="ECO:0007669"/>
    <property type="project" value="UniProtKB-KW"/>
</dbReference>
<dbReference type="PROSITE" id="PS00631">
    <property type="entry name" value="CYTOSOL_AP"/>
    <property type="match status" value="1"/>
</dbReference>
<dbReference type="GO" id="GO:0030145">
    <property type="term" value="F:manganese ion binding"/>
    <property type="evidence" value="ECO:0007669"/>
    <property type="project" value="UniProtKB-UniRule"/>
</dbReference>
<feature type="domain" description="Cytosol aminopeptidase" evidence="9">
    <location>
        <begin position="352"/>
        <end position="359"/>
    </location>
</feature>
<dbReference type="AlphaFoldDB" id="A0A7G6Y639"/>
<evidence type="ECO:0000256" key="1">
    <source>
        <dbReference type="ARBA" id="ARBA00000135"/>
    </source>
</evidence>
<evidence type="ECO:0000313" key="11">
    <source>
        <dbReference type="Proteomes" id="UP000515511"/>
    </source>
</evidence>
<feature type="binding site" evidence="8">
    <location>
        <position position="276"/>
    </location>
    <ligand>
        <name>Mn(2+)</name>
        <dbReference type="ChEBI" id="CHEBI:29035"/>
        <label>2</label>
    </ligand>
</feature>
<evidence type="ECO:0000256" key="3">
    <source>
        <dbReference type="ARBA" id="ARBA00009528"/>
    </source>
</evidence>
<feature type="binding site" evidence="8">
    <location>
        <position position="295"/>
    </location>
    <ligand>
        <name>Mn(2+)</name>
        <dbReference type="ChEBI" id="CHEBI:29035"/>
        <label>2</label>
    </ligand>
</feature>
<dbReference type="PRINTS" id="PR00481">
    <property type="entry name" value="LAMNOPPTDASE"/>
</dbReference>
<feature type="binding site" evidence="8">
    <location>
        <position position="356"/>
    </location>
    <ligand>
        <name>Mn(2+)</name>
        <dbReference type="ChEBI" id="CHEBI:29035"/>
        <label>2</label>
    </ligand>
</feature>
<dbReference type="EC" id="3.4.11.10" evidence="8"/>
<dbReference type="InterPro" id="IPR000819">
    <property type="entry name" value="Peptidase_M17_C"/>
</dbReference>
<dbReference type="InterPro" id="IPR011356">
    <property type="entry name" value="Leucine_aapep/pepB"/>
</dbReference>
<feature type="binding site" evidence="8">
    <location>
        <position position="354"/>
    </location>
    <ligand>
        <name>Mn(2+)</name>
        <dbReference type="ChEBI" id="CHEBI:29035"/>
        <label>1</label>
    </ligand>
</feature>
<comment type="catalytic activity">
    <reaction evidence="1 8">
        <text>Release of an N-terminal amino acid, Xaa-|-Yaa-, in which Xaa is preferably Leu, but may be other amino acids including Pro although not Arg or Lys, and Yaa may be Pro. Amino acid amides and methyl esters are also readily hydrolyzed, but rates on arylamides are exceedingly low.</text>
        <dbReference type="EC" id="3.4.11.1"/>
    </reaction>
</comment>
<dbReference type="Gene3D" id="3.40.220.10">
    <property type="entry name" value="Leucine Aminopeptidase, subunit E, domain 1"/>
    <property type="match status" value="1"/>
</dbReference>
<dbReference type="PANTHER" id="PTHR11963">
    <property type="entry name" value="LEUCINE AMINOPEPTIDASE-RELATED"/>
    <property type="match status" value="1"/>
</dbReference>
<organism evidence="10 11">
    <name type="scientific">Leifsonia shinshuensis</name>
    <dbReference type="NCBI Taxonomy" id="150026"/>
    <lineage>
        <taxon>Bacteria</taxon>
        <taxon>Bacillati</taxon>
        <taxon>Actinomycetota</taxon>
        <taxon>Actinomycetes</taxon>
        <taxon>Micrococcales</taxon>
        <taxon>Microbacteriaceae</taxon>
        <taxon>Leifsonia</taxon>
    </lineage>
</organism>
<dbReference type="EMBL" id="CP043641">
    <property type="protein sequence ID" value="QNE33954.1"/>
    <property type="molecule type" value="Genomic_DNA"/>
</dbReference>
<protein>
    <recommendedName>
        <fullName evidence="8">Probable cytosol aminopeptidase</fullName>
        <ecNumber evidence="8">3.4.11.1</ecNumber>
    </recommendedName>
    <alternativeName>
        <fullName evidence="8">Leucine aminopeptidase</fullName>
        <shortName evidence="8">LAP</shortName>
        <ecNumber evidence="8">3.4.11.10</ecNumber>
    </alternativeName>
    <alternativeName>
        <fullName evidence="8">Leucyl aminopeptidase</fullName>
    </alternativeName>
</protein>
<name>A0A7G6Y639_9MICO</name>
<keyword evidence="5 8" id="KW-0645">Protease</keyword>
<evidence type="ECO:0000256" key="2">
    <source>
        <dbReference type="ARBA" id="ARBA00000967"/>
    </source>
</evidence>
<comment type="similarity">
    <text evidence="3 8">Belongs to the peptidase M17 family.</text>
</comment>
<evidence type="ECO:0000256" key="4">
    <source>
        <dbReference type="ARBA" id="ARBA00022438"/>
    </source>
</evidence>
<dbReference type="HAMAP" id="MF_00181">
    <property type="entry name" value="Cytosol_peptidase_M17"/>
    <property type="match status" value="1"/>
</dbReference>